<keyword evidence="2" id="KW-1185">Reference proteome</keyword>
<dbReference type="AlphaFoldDB" id="A0A7W7NZA5"/>
<gene>
    <name evidence="1" type="ORF">HNO88_004370</name>
</gene>
<reference evidence="1 2" key="1">
    <citation type="submission" date="2020-08" db="EMBL/GenBank/DDBJ databases">
        <title>Functional genomics of gut bacteria from endangered species of beetles.</title>
        <authorList>
            <person name="Carlos-Shanley C."/>
        </authorList>
    </citation>
    <scope>NUCLEOTIDE SEQUENCE [LARGE SCALE GENOMIC DNA]</scope>
    <source>
        <strain evidence="1 2">S00245</strain>
    </source>
</reference>
<name>A0A7W7NZA5_9SPHN</name>
<organism evidence="1 2">
    <name type="scientific">Novosphingobium chloroacetimidivorans</name>
    <dbReference type="NCBI Taxonomy" id="1428314"/>
    <lineage>
        <taxon>Bacteria</taxon>
        <taxon>Pseudomonadati</taxon>
        <taxon>Pseudomonadota</taxon>
        <taxon>Alphaproteobacteria</taxon>
        <taxon>Sphingomonadales</taxon>
        <taxon>Sphingomonadaceae</taxon>
        <taxon>Novosphingobium</taxon>
    </lineage>
</organism>
<comment type="caution">
    <text evidence="1">The sequence shown here is derived from an EMBL/GenBank/DDBJ whole genome shotgun (WGS) entry which is preliminary data.</text>
</comment>
<accession>A0A7W7NZA5</accession>
<proteinExistence type="predicted"/>
<dbReference type="Proteomes" id="UP000555448">
    <property type="component" value="Unassembled WGS sequence"/>
</dbReference>
<sequence>MAQWNIVALDALSTACLHAIERFVSLLYERVQLFGRPVADTFHQAMWRIFSRDEPDSDQVIAGAGSAGAISEIVDEPHPEGHESYSPHSLPLPYRYIVAWLLKASDVQMTRRRLSINRN</sequence>
<dbReference type="EMBL" id="JACHLR010000045">
    <property type="protein sequence ID" value="MBB4861022.1"/>
    <property type="molecule type" value="Genomic_DNA"/>
</dbReference>
<evidence type="ECO:0000313" key="2">
    <source>
        <dbReference type="Proteomes" id="UP000555448"/>
    </source>
</evidence>
<dbReference type="RefSeq" id="WP_184250675.1">
    <property type="nucleotide sequence ID" value="NZ_JACHLR010000045.1"/>
</dbReference>
<evidence type="ECO:0000313" key="1">
    <source>
        <dbReference type="EMBL" id="MBB4861022.1"/>
    </source>
</evidence>
<protein>
    <submittedName>
        <fullName evidence="1">Uncharacterized protein</fullName>
    </submittedName>
</protein>